<organism evidence="2 3">
    <name type="scientific">Haloarcula onubensis</name>
    <dbReference type="NCBI Taxonomy" id="2950539"/>
    <lineage>
        <taxon>Archaea</taxon>
        <taxon>Methanobacteriati</taxon>
        <taxon>Methanobacteriota</taxon>
        <taxon>Stenosarchaea group</taxon>
        <taxon>Halobacteria</taxon>
        <taxon>Halobacteriales</taxon>
        <taxon>Haloarculaceae</taxon>
        <taxon>Haloarcula</taxon>
    </lineage>
</organism>
<dbReference type="EMBL" id="JAMQOS010000002">
    <property type="protein sequence ID" value="MDS0282245.1"/>
    <property type="molecule type" value="Genomic_DNA"/>
</dbReference>
<name>A0ABU2FNB4_9EURY</name>
<feature type="domain" description="Halobacterial output" evidence="1">
    <location>
        <begin position="21"/>
        <end position="88"/>
    </location>
</feature>
<dbReference type="Pfam" id="PF18545">
    <property type="entry name" value="HalOD1"/>
    <property type="match status" value="1"/>
</dbReference>
<reference evidence="2 3" key="1">
    <citation type="submission" date="2022-06" db="EMBL/GenBank/DDBJ databases">
        <title>Halomicroarcula sp. a new haloarchaeum isolate from saline soil.</title>
        <authorList>
            <person name="Strakova D."/>
            <person name="Galisteo C."/>
            <person name="Sanchez-Porro C."/>
            <person name="Ventosa A."/>
        </authorList>
    </citation>
    <scope>NUCLEOTIDE SEQUENCE [LARGE SCALE GENOMIC DNA]</scope>
    <source>
        <strain evidence="2 3">S3CR25-11</strain>
    </source>
</reference>
<dbReference type="InterPro" id="IPR040624">
    <property type="entry name" value="HalOD1"/>
</dbReference>
<protein>
    <recommendedName>
        <fullName evidence="1">Halobacterial output domain-containing protein</fullName>
    </recommendedName>
</protein>
<sequence length="95" mass="10000">MCDDETEVREVVRRAERSSGSAVASVVECVAAARDVSVTDLPPLGQAVDPDAIDLLFAERTRPECTVSFEFAGTMVDITGRGDVRVSPLGDGGSD</sequence>
<evidence type="ECO:0000259" key="1">
    <source>
        <dbReference type="Pfam" id="PF18545"/>
    </source>
</evidence>
<evidence type="ECO:0000313" key="3">
    <source>
        <dbReference type="Proteomes" id="UP001268864"/>
    </source>
</evidence>
<comment type="caution">
    <text evidence="2">The sequence shown here is derived from an EMBL/GenBank/DDBJ whole genome shotgun (WGS) entry which is preliminary data.</text>
</comment>
<dbReference type="Proteomes" id="UP001268864">
    <property type="component" value="Unassembled WGS sequence"/>
</dbReference>
<keyword evidence="3" id="KW-1185">Reference proteome</keyword>
<accession>A0ABU2FNB4</accession>
<evidence type="ECO:0000313" key="2">
    <source>
        <dbReference type="EMBL" id="MDS0282245.1"/>
    </source>
</evidence>
<proteinExistence type="predicted"/>
<dbReference type="RefSeq" id="WP_310900075.1">
    <property type="nucleotide sequence ID" value="NZ_JAMQOS010000002.1"/>
</dbReference>
<gene>
    <name evidence="2" type="ORF">NDI86_08915</name>
</gene>